<proteinExistence type="inferred from homology"/>
<dbReference type="InterPro" id="IPR053374">
    <property type="entry name" value="TCP-1_chaperonin"/>
</dbReference>
<dbReference type="RefSeq" id="WP_055429380.1">
    <property type="nucleotide sequence ID" value="NZ_CP015105.1"/>
</dbReference>
<dbReference type="NCBIfam" id="NF041083">
    <property type="entry name" value="thermosome_beta"/>
    <property type="match status" value="1"/>
</dbReference>
<dbReference type="PROSITE" id="PS00750">
    <property type="entry name" value="TCP1_1"/>
    <property type="match status" value="1"/>
</dbReference>
<evidence type="ECO:0000313" key="9">
    <source>
        <dbReference type="EMBL" id="KQH82485.1"/>
    </source>
</evidence>
<dbReference type="EMBL" id="CP015105">
    <property type="protein sequence ID" value="ASJ12513.1"/>
    <property type="molecule type" value="Genomic_DNA"/>
</dbReference>
<accession>A0A0Q2QR80</accession>
<dbReference type="PANTHER" id="PTHR11353">
    <property type="entry name" value="CHAPERONIN"/>
    <property type="match status" value="1"/>
</dbReference>
<dbReference type="NCBIfam" id="TIGR02339">
    <property type="entry name" value="thermosome_arch"/>
    <property type="match status" value="1"/>
</dbReference>
<dbReference type="InterPro" id="IPR002194">
    <property type="entry name" value="Chaperonin_TCP-1_CS"/>
</dbReference>
<dbReference type="InterPro" id="IPR027413">
    <property type="entry name" value="GROEL-like_equatorial_sf"/>
</dbReference>
<dbReference type="InterPro" id="IPR027410">
    <property type="entry name" value="TCP-1-like_intermed_sf"/>
</dbReference>
<dbReference type="PATRIC" id="fig|277988.4.peg.1260"/>
<dbReference type="GeneID" id="33334004"/>
<dbReference type="GO" id="GO:0016887">
    <property type="term" value="F:ATP hydrolysis activity"/>
    <property type="evidence" value="ECO:0007669"/>
    <property type="project" value="InterPro"/>
</dbReference>
<dbReference type="InterPro" id="IPR012714">
    <property type="entry name" value="Thermosome_arc"/>
</dbReference>
<evidence type="ECO:0000256" key="7">
    <source>
        <dbReference type="RuleBase" id="RU004187"/>
    </source>
</evidence>
<evidence type="ECO:0000256" key="6">
    <source>
        <dbReference type="ARBA" id="ARBA00023186"/>
    </source>
</evidence>
<evidence type="ECO:0000256" key="4">
    <source>
        <dbReference type="ARBA" id="ARBA00022741"/>
    </source>
</evidence>
<dbReference type="InterPro" id="IPR027409">
    <property type="entry name" value="GroEL-like_apical_dom_sf"/>
</dbReference>
<comment type="function">
    <text evidence="1">Molecular chaperone; binds unfolded polypeptides in vitro, and has a weak ATPase activity.</text>
</comment>
<reference evidence="9 11" key="1">
    <citation type="submission" date="2015-08" db="EMBL/GenBank/DDBJ databases">
        <title>Thermococcus thioreducens DSM 14981 genome sequencing.</title>
        <authorList>
            <person name="Hong S.-J."/>
            <person name="Kim M.-C."/>
            <person name="Shin J.-H."/>
        </authorList>
    </citation>
    <scope>NUCLEOTIDE SEQUENCE [LARGE SCALE GENOMIC DNA]</scope>
    <source>
        <strain evidence="9 11">DSM 14981</strain>
    </source>
</reference>
<dbReference type="CDD" id="cd03343">
    <property type="entry name" value="cpn60"/>
    <property type="match status" value="1"/>
</dbReference>
<dbReference type="PRINTS" id="PR00304">
    <property type="entry name" value="TCOMPLEXTCP1"/>
</dbReference>
<dbReference type="EMBL" id="LIXN01000008">
    <property type="protein sequence ID" value="KQH82485.1"/>
    <property type="molecule type" value="Genomic_DNA"/>
</dbReference>
<evidence type="ECO:0000313" key="11">
    <source>
        <dbReference type="Proteomes" id="UP000051862"/>
    </source>
</evidence>
<reference evidence="10 12" key="3">
    <citation type="submission" date="2016-10" db="EMBL/GenBank/DDBJ databases">
        <authorList>
            <person name="de Groot N.N."/>
        </authorList>
    </citation>
    <scope>NUCLEOTIDE SEQUENCE [LARGE SCALE GENOMIC DNA]</scope>
    <source>
        <strain evidence="10 12">OGL-20</strain>
    </source>
</reference>
<dbReference type="SUPFAM" id="SSF54849">
    <property type="entry name" value="GroEL-intermediate domain like"/>
    <property type="match status" value="1"/>
</dbReference>
<gene>
    <name evidence="8" type="ORF">A3L14_06235</name>
    <name evidence="9" type="ORF">AMR53_06005</name>
    <name evidence="10" type="ORF">SAMN05216170_0708</name>
</gene>
<keyword evidence="4 7" id="KW-0547">Nucleotide-binding</keyword>
<dbReference type="Proteomes" id="UP000250136">
    <property type="component" value="Chromosome"/>
</dbReference>
<evidence type="ECO:0000313" key="8">
    <source>
        <dbReference type="EMBL" id="ASJ12513.1"/>
    </source>
</evidence>
<reference evidence="8 13" key="2">
    <citation type="submission" date="2016-04" db="EMBL/GenBank/DDBJ databases">
        <title>Complete genome sequence of Thermococcus thioreducens type strain OGL-20P.</title>
        <authorList>
            <person name="Oger P.M."/>
        </authorList>
    </citation>
    <scope>NUCLEOTIDE SEQUENCE [LARGE SCALE GENOMIC DNA]</scope>
    <source>
        <strain evidence="8 13">OGL-20P</strain>
    </source>
</reference>
<dbReference type="InterPro" id="IPR017998">
    <property type="entry name" value="Chaperone_TCP-1"/>
</dbReference>
<dbReference type="Proteomes" id="UP000051862">
    <property type="component" value="Unassembled WGS sequence"/>
</dbReference>
<keyword evidence="5 7" id="KW-0067">ATP-binding</keyword>
<dbReference type="InterPro" id="IPR054827">
    <property type="entry name" value="thermosome_alpha"/>
</dbReference>
<evidence type="ECO:0000256" key="5">
    <source>
        <dbReference type="ARBA" id="ARBA00022840"/>
    </source>
</evidence>
<dbReference type="GO" id="GO:0140662">
    <property type="term" value="F:ATP-dependent protein folding chaperone"/>
    <property type="evidence" value="ECO:0007669"/>
    <property type="project" value="InterPro"/>
</dbReference>
<dbReference type="InterPro" id="IPR002423">
    <property type="entry name" value="Cpn60/GroEL/TCP-1"/>
</dbReference>
<dbReference type="NCBIfam" id="NF041082">
    <property type="entry name" value="thermosome_alpha"/>
    <property type="match status" value="1"/>
</dbReference>
<dbReference type="Gene3D" id="3.50.7.10">
    <property type="entry name" value="GroEL"/>
    <property type="match status" value="1"/>
</dbReference>
<organism evidence="9 11">
    <name type="scientific">Thermococcus thioreducens</name>
    <dbReference type="NCBI Taxonomy" id="277988"/>
    <lineage>
        <taxon>Archaea</taxon>
        <taxon>Methanobacteriati</taxon>
        <taxon>Methanobacteriota</taxon>
        <taxon>Thermococci</taxon>
        <taxon>Thermococcales</taxon>
        <taxon>Thermococcaceae</taxon>
        <taxon>Thermococcus</taxon>
    </lineage>
</organism>
<comment type="similarity">
    <text evidence="2 7">Belongs to the TCP-1 chaperonin family.</text>
</comment>
<dbReference type="Gene3D" id="1.10.560.10">
    <property type="entry name" value="GroEL-like equatorial domain"/>
    <property type="match status" value="1"/>
</dbReference>
<dbReference type="SUPFAM" id="SSF52029">
    <property type="entry name" value="GroEL apical domain-like"/>
    <property type="match status" value="1"/>
</dbReference>
<evidence type="ECO:0000256" key="2">
    <source>
        <dbReference type="ARBA" id="ARBA00008020"/>
    </source>
</evidence>
<name>A0A0Q2QR80_9EURY</name>
<dbReference type="Proteomes" id="UP000182125">
    <property type="component" value="Unassembled WGS sequence"/>
</dbReference>
<dbReference type="GO" id="GO:0051082">
    <property type="term" value="F:unfolded protein binding"/>
    <property type="evidence" value="ECO:0007669"/>
    <property type="project" value="InterPro"/>
</dbReference>
<dbReference type="PROSITE" id="PS00751">
    <property type="entry name" value="TCP1_2"/>
    <property type="match status" value="1"/>
</dbReference>
<dbReference type="GO" id="GO:0005524">
    <property type="term" value="F:ATP binding"/>
    <property type="evidence" value="ECO:0007669"/>
    <property type="project" value="UniProtKB-KW"/>
</dbReference>
<dbReference type="PROSITE" id="PS00995">
    <property type="entry name" value="TCP1_3"/>
    <property type="match status" value="1"/>
</dbReference>
<dbReference type="OrthoDB" id="9362at2157"/>
<evidence type="ECO:0000313" key="12">
    <source>
        <dbReference type="Proteomes" id="UP000182125"/>
    </source>
</evidence>
<protein>
    <submittedName>
        <fullName evidence="9">Thermosome subunit</fullName>
    </submittedName>
</protein>
<dbReference type="EMBL" id="FOIW01000001">
    <property type="protein sequence ID" value="SEV89542.1"/>
    <property type="molecule type" value="Genomic_DNA"/>
</dbReference>
<evidence type="ECO:0000313" key="10">
    <source>
        <dbReference type="EMBL" id="SEV89542.1"/>
    </source>
</evidence>
<evidence type="ECO:0000256" key="3">
    <source>
        <dbReference type="ARBA" id="ARBA00011794"/>
    </source>
</evidence>
<dbReference type="AlphaFoldDB" id="A0A0Q2QR80"/>
<evidence type="ECO:0000256" key="1">
    <source>
        <dbReference type="ARBA" id="ARBA00002462"/>
    </source>
</evidence>
<dbReference type="Gene3D" id="3.30.260.10">
    <property type="entry name" value="TCP-1-like chaperonin intermediate domain"/>
    <property type="match status" value="1"/>
</dbReference>
<dbReference type="KEGG" id="ttd:A3L14_06235"/>
<dbReference type="Pfam" id="PF00118">
    <property type="entry name" value="Cpn60_TCP1"/>
    <property type="match status" value="1"/>
</dbReference>
<evidence type="ECO:0000313" key="13">
    <source>
        <dbReference type="Proteomes" id="UP000250136"/>
    </source>
</evidence>
<keyword evidence="13" id="KW-1185">Reference proteome</keyword>
<sequence>MAQLSGQPVVILPEGTQRYVGRDAQRLNILAARIIAETVRTTLGPKGMDKMLVDSLGDVVVTNDGATILDRIDLQHPAAKMMVEVAKTQDKEAGDGTTTAVVIAGELLRKAEELLDQNIHPSIIVKGYTMAAEKAQEILQEIAIEVTPDDEETLMKIAMTSITGKNAESHKELFAKLAVDAVRQVAEKKDGRYTVDIDNIKIEKKAGESVEESELVRGVVVDKERVHPRMPTKIEGAKIALINEALEVKKTETDAKINITSPDQLMSFIEQEEQMIKEMVDKIAATGANVLFVQKGIDDLAQHYLAKYGILAVRRVKKSDMEKLAKATGAKVVTNVKDLTSEDLGHADIVEERKIAGESMIFVEGCKNPKAVTILIRGGTEHVIDEVERALEDAIKVVKDVMEDGYVLPAGGAGEIELSIKLDEYAKQVGGKEALAIENFAEALKIIPKTLAENAGLDTVEMLVKVISEHKNRGRAIGIDVFAGEPADMLAKGIIEPLRVKKQAIKSASEAAIMILRIDDVIAAKISKPEQSGGGMPGGMGGMGGMDMGM</sequence>
<comment type="subunit">
    <text evidence="3">Forms a Heterooligomeric complex of two stacked eight-membered rings.</text>
</comment>
<dbReference type="STRING" id="277988.SAMN05216170_0708"/>
<dbReference type="SUPFAM" id="SSF48592">
    <property type="entry name" value="GroEL equatorial domain-like"/>
    <property type="match status" value="1"/>
</dbReference>
<keyword evidence="6 7" id="KW-0143">Chaperone</keyword>